<reference evidence="1" key="1">
    <citation type="submission" date="2022-05" db="EMBL/GenBank/DDBJ databases">
        <authorList>
            <person name="Okamura Y."/>
        </authorList>
    </citation>
    <scope>NUCLEOTIDE SEQUENCE</scope>
</reference>
<dbReference type="EMBL" id="CALOZG010000001">
    <property type="protein sequence ID" value="CAH3934075.1"/>
    <property type="molecule type" value="Genomic_DNA"/>
</dbReference>
<accession>A0A9P0X1M5</accession>
<keyword evidence="2" id="KW-1185">Reference proteome</keyword>
<dbReference type="Proteomes" id="UP001152562">
    <property type="component" value="Unassembled WGS sequence"/>
</dbReference>
<sequence length="71" mass="8341">MEVSSRRKVGLHLSSAMTVTIRTSITARQVRSYQIVELVEVLNPYSCDQECRVTRLMKWHCSFRLHLDNIF</sequence>
<evidence type="ECO:0000313" key="2">
    <source>
        <dbReference type="Proteomes" id="UP001152562"/>
    </source>
</evidence>
<protein>
    <submittedName>
        <fullName evidence="1">Uncharacterized protein</fullName>
    </submittedName>
</protein>
<dbReference type="AlphaFoldDB" id="A0A9P0X1M5"/>
<evidence type="ECO:0000313" key="1">
    <source>
        <dbReference type="EMBL" id="CAH3934075.1"/>
    </source>
</evidence>
<comment type="caution">
    <text evidence="1">The sequence shown here is derived from an EMBL/GenBank/DDBJ whole genome shotgun (WGS) entry which is preliminary data.</text>
</comment>
<name>A0A9P0X1M5_PIEBR</name>
<proteinExistence type="predicted"/>
<organism evidence="1 2">
    <name type="scientific">Pieris brassicae</name>
    <name type="common">White butterfly</name>
    <name type="synonym">Large white butterfly</name>
    <dbReference type="NCBI Taxonomy" id="7116"/>
    <lineage>
        <taxon>Eukaryota</taxon>
        <taxon>Metazoa</taxon>
        <taxon>Ecdysozoa</taxon>
        <taxon>Arthropoda</taxon>
        <taxon>Hexapoda</taxon>
        <taxon>Insecta</taxon>
        <taxon>Pterygota</taxon>
        <taxon>Neoptera</taxon>
        <taxon>Endopterygota</taxon>
        <taxon>Lepidoptera</taxon>
        <taxon>Glossata</taxon>
        <taxon>Ditrysia</taxon>
        <taxon>Papilionoidea</taxon>
        <taxon>Pieridae</taxon>
        <taxon>Pierinae</taxon>
        <taxon>Pieris</taxon>
    </lineage>
</organism>
<gene>
    <name evidence="1" type="ORF">PIBRA_LOCUS1248</name>
</gene>